<proteinExistence type="predicted"/>
<evidence type="ECO:0000313" key="2">
    <source>
        <dbReference type="EMBL" id="MCU6761687.1"/>
    </source>
</evidence>
<gene>
    <name evidence="2" type="ORF">OCV88_04950</name>
</gene>
<organism evidence="2 3">
    <name type="scientific">Brotonthovivens ammoniilytica</name>
    <dbReference type="NCBI Taxonomy" id="2981725"/>
    <lineage>
        <taxon>Bacteria</taxon>
        <taxon>Bacillati</taxon>
        <taxon>Bacillota</taxon>
        <taxon>Clostridia</taxon>
        <taxon>Lachnospirales</taxon>
        <taxon>Lachnospiraceae</taxon>
        <taxon>Brotonthovivens</taxon>
    </lineage>
</organism>
<dbReference type="RefSeq" id="WP_262590748.1">
    <property type="nucleotide sequence ID" value="NZ_JAOQJQ010000002.1"/>
</dbReference>
<name>A0ABT2TJ75_9FIRM</name>
<protein>
    <submittedName>
        <fullName evidence="2">Uncharacterized protein</fullName>
    </submittedName>
</protein>
<keyword evidence="1" id="KW-0812">Transmembrane</keyword>
<keyword evidence="1" id="KW-0472">Membrane</keyword>
<feature type="transmembrane region" description="Helical" evidence="1">
    <location>
        <begin position="18"/>
        <end position="36"/>
    </location>
</feature>
<feature type="transmembrane region" description="Helical" evidence="1">
    <location>
        <begin position="369"/>
        <end position="388"/>
    </location>
</feature>
<dbReference type="EMBL" id="JAOQJQ010000002">
    <property type="protein sequence ID" value="MCU6761687.1"/>
    <property type="molecule type" value="Genomic_DNA"/>
</dbReference>
<accession>A0ABT2TJ75</accession>
<reference evidence="2 3" key="1">
    <citation type="journal article" date="2021" name="ISME Commun">
        <title>Automated analysis of genomic sequences facilitates high-throughput and comprehensive description of bacteria.</title>
        <authorList>
            <person name="Hitch T.C.A."/>
        </authorList>
    </citation>
    <scope>NUCLEOTIDE SEQUENCE [LARGE SCALE GENOMIC DNA]</scope>
    <source>
        <strain evidence="2 3">Sanger_109</strain>
    </source>
</reference>
<feature type="transmembrane region" description="Helical" evidence="1">
    <location>
        <begin position="280"/>
        <end position="298"/>
    </location>
</feature>
<feature type="transmembrane region" description="Helical" evidence="1">
    <location>
        <begin position="332"/>
        <end position="357"/>
    </location>
</feature>
<dbReference type="Proteomes" id="UP001652442">
    <property type="component" value="Unassembled WGS sequence"/>
</dbReference>
<evidence type="ECO:0000313" key="3">
    <source>
        <dbReference type="Proteomes" id="UP001652442"/>
    </source>
</evidence>
<sequence length="710" mass="81775">MQLAGREIYHILIKRRGILLLIIFILAEIIMSVSGIRNSRDIIYAVEDDKVQYTEYMEVLSGPHTEEKKVFVNDLFQQVQKAKEKQNETVDRYIRGEAGKEEFYRTSEESEELLSHEQIINLLENQLLYISENPEQRYWIYENGWIGFFKSNSMDILLMVIILVGVLPVFSIDYERDMDMLNQTTRSGGSRLYHSRVLAGVLFAAVCTAVQIAIKFIITEIYFGLEGASYPLQSVQELFAGHPWNVSCLSAAGLLLVLRIIGAAYTALLIMSLSVWCRRLLNTGVLSVAFICIPLFIFKESKLFQLPLPTSFLWGNGFITGVWNEDTGMQDFFSALSVKKTCGIALIIMGLLYLAAWIRYKNFRKIKRLLKKAGPLCLVFGLLLFLPACSVQKNSNSNPDPVTYQKGLNEVLKSTDQWTLYLDHQVWYKTDTGSLSDQELLADPFATKETYDNILISGVQGNICYYLKKINTEQELLDYELHALELNTGSDKILIRKQNHSIKGTNFLNLYKESVLTVHTSQQMQNFSIHGFWVEQGYLYLFRGDDIVQVSLTNGKEQVLIDDIYDSNFVFMNGNIYYINKKYMLQKYSISDRQTELISDKMVMSVYGNHNKVLFSAADEKIYLCEEPYPSKAVGSGNYIVFQMDDTVFYYTEDMRTIYRSDYSMKNRQKIYTCEYDLLDFSVRGDKMIITYTPDSDMNHTETEFLPINE</sequence>
<comment type="caution">
    <text evidence="2">The sequence shown here is derived from an EMBL/GenBank/DDBJ whole genome shotgun (WGS) entry which is preliminary data.</text>
</comment>
<evidence type="ECO:0000256" key="1">
    <source>
        <dbReference type="SAM" id="Phobius"/>
    </source>
</evidence>
<feature type="transmembrane region" description="Helical" evidence="1">
    <location>
        <begin position="244"/>
        <end position="268"/>
    </location>
</feature>
<keyword evidence="3" id="KW-1185">Reference proteome</keyword>
<keyword evidence="1" id="KW-1133">Transmembrane helix</keyword>
<feature type="transmembrane region" description="Helical" evidence="1">
    <location>
        <begin position="156"/>
        <end position="176"/>
    </location>
</feature>
<feature type="transmembrane region" description="Helical" evidence="1">
    <location>
        <begin position="197"/>
        <end position="224"/>
    </location>
</feature>